<evidence type="ECO:0000256" key="1">
    <source>
        <dbReference type="SAM" id="SignalP"/>
    </source>
</evidence>
<dbReference type="GO" id="GO:0030414">
    <property type="term" value="F:peptidase inhibitor activity"/>
    <property type="evidence" value="ECO:0007669"/>
    <property type="project" value="InterPro"/>
</dbReference>
<evidence type="ECO:0000259" key="2">
    <source>
        <dbReference type="PROSITE" id="PS51390"/>
    </source>
</evidence>
<dbReference type="Proteomes" id="UP000025227">
    <property type="component" value="Unplaced"/>
</dbReference>
<dbReference type="PROSITE" id="PS51390">
    <property type="entry name" value="WAP"/>
    <property type="match status" value="1"/>
</dbReference>
<proteinExistence type="predicted"/>
<dbReference type="InterPro" id="IPR008197">
    <property type="entry name" value="WAP_dom"/>
</dbReference>
<name>A0A7I4YSJ4_HAECO</name>
<dbReference type="AlphaFoldDB" id="A0A7I4YSJ4"/>
<evidence type="ECO:0000313" key="3">
    <source>
        <dbReference type="Proteomes" id="UP000025227"/>
    </source>
</evidence>
<feature type="signal peptide" evidence="1">
    <location>
        <begin position="1"/>
        <end position="19"/>
    </location>
</feature>
<feature type="domain" description="WAP" evidence="2">
    <location>
        <begin position="72"/>
        <end position="120"/>
    </location>
</feature>
<sequence>MASSAHVLMISMLLSAATCYQKSFPWPSLRNRESLQVLAPVCKTKYLLRTCRPSRRCSSGNVCIDTTYQPCCQRTQKECPTTAQLGFKCYVNTPTSWCRQNSDCRGKMCCPTGCNYNVCI</sequence>
<feature type="chain" id="PRO_5035451902" evidence="1">
    <location>
        <begin position="20"/>
        <end position="120"/>
    </location>
</feature>
<protein>
    <submittedName>
        <fullName evidence="4">WAP domain-containing protein</fullName>
    </submittedName>
</protein>
<organism evidence="3 4">
    <name type="scientific">Haemonchus contortus</name>
    <name type="common">Barber pole worm</name>
    <dbReference type="NCBI Taxonomy" id="6289"/>
    <lineage>
        <taxon>Eukaryota</taxon>
        <taxon>Metazoa</taxon>
        <taxon>Ecdysozoa</taxon>
        <taxon>Nematoda</taxon>
        <taxon>Chromadorea</taxon>
        <taxon>Rhabditida</taxon>
        <taxon>Rhabditina</taxon>
        <taxon>Rhabditomorpha</taxon>
        <taxon>Strongyloidea</taxon>
        <taxon>Trichostrongylidae</taxon>
        <taxon>Haemonchus</taxon>
    </lineage>
</organism>
<reference evidence="4" key="1">
    <citation type="submission" date="2020-12" db="UniProtKB">
        <authorList>
            <consortium name="WormBaseParasite"/>
        </authorList>
    </citation>
    <scope>IDENTIFICATION</scope>
    <source>
        <strain evidence="4">MHco3</strain>
    </source>
</reference>
<keyword evidence="1" id="KW-0732">Signal</keyword>
<dbReference type="OrthoDB" id="5873927at2759"/>
<evidence type="ECO:0000313" key="4">
    <source>
        <dbReference type="WBParaSite" id="HCON_00137880-00001"/>
    </source>
</evidence>
<dbReference type="WBParaSite" id="HCON_00137880-00001">
    <property type="protein sequence ID" value="HCON_00137880-00001"/>
    <property type="gene ID" value="HCON_00137880"/>
</dbReference>
<dbReference type="GO" id="GO:0005576">
    <property type="term" value="C:extracellular region"/>
    <property type="evidence" value="ECO:0007669"/>
    <property type="project" value="InterPro"/>
</dbReference>
<dbReference type="PANTHER" id="PTHR36938">
    <property type="entry name" value="PROTEIN CBG26935"/>
    <property type="match status" value="1"/>
</dbReference>
<keyword evidence="3" id="KW-1185">Reference proteome</keyword>
<accession>A0A7I4YSJ4</accession>
<dbReference type="PANTHER" id="PTHR36938:SF3">
    <property type="entry name" value="WAP DOMAIN-CONTAINING PROTEIN"/>
    <property type="match status" value="1"/>
</dbReference>